<feature type="chain" id="PRO_5023073272" evidence="1">
    <location>
        <begin position="26"/>
        <end position="327"/>
    </location>
</feature>
<keyword evidence="3" id="KW-1185">Reference proteome</keyword>
<dbReference type="PANTHER" id="PTHR48098">
    <property type="entry name" value="ENTEROCHELIN ESTERASE-RELATED"/>
    <property type="match status" value="1"/>
</dbReference>
<dbReference type="EMBL" id="VLNY01000008">
    <property type="protein sequence ID" value="KAA0021789.1"/>
    <property type="molecule type" value="Genomic_DNA"/>
</dbReference>
<dbReference type="OrthoDB" id="4510758at2"/>
<evidence type="ECO:0000313" key="2">
    <source>
        <dbReference type="EMBL" id="KAA0021789.1"/>
    </source>
</evidence>
<protein>
    <submittedName>
        <fullName evidence="2">Esterase family protein</fullName>
    </submittedName>
</protein>
<dbReference type="InterPro" id="IPR000801">
    <property type="entry name" value="Esterase-like"/>
</dbReference>
<gene>
    <name evidence="2" type="ORF">FOY51_17115</name>
</gene>
<dbReference type="Gene3D" id="3.40.50.1820">
    <property type="entry name" value="alpha/beta hydrolase"/>
    <property type="match status" value="1"/>
</dbReference>
<dbReference type="InterPro" id="IPR050583">
    <property type="entry name" value="Mycobacterial_A85_antigen"/>
</dbReference>
<evidence type="ECO:0000313" key="3">
    <source>
        <dbReference type="Proteomes" id="UP000322244"/>
    </source>
</evidence>
<comment type="caution">
    <text evidence="2">The sequence shown here is derived from an EMBL/GenBank/DDBJ whole genome shotgun (WGS) entry which is preliminary data.</text>
</comment>
<dbReference type="InterPro" id="IPR029058">
    <property type="entry name" value="AB_hydrolase_fold"/>
</dbReference>
<sequence length="327" mass="33907">MPLFRLAAVLVAAVCAVVGSGAVSAAAPGDASAVVSIRPIGGRQLAVTVFSAAMNRQIPLWVSHPAGSAPALYLLNGVDGGEDGGAWTGRTDVASFFADKNVNVVVPLAGRASYYTDWQNDDPVLGRNKWTTFLTRELPPLLNATFGMTGRNAIAGLSMSATSALNLAIHAPGLYQAVGSYSGCARTSDPMAQALVYSQLAAFGANAANMWGAPGNPAWVDNDPTVQAARLRGTQLYISAGNGIPGPHETLNSPGIDGNVGALMDRAMVGGGMEAVVNQCTRPLIDRLNALNVPATVNMRPTGTHGWPYWQDDLHTSWPMLAGAIGV</sequence>
<evidence type="ECO:0000256" key="1">
    <source>
        <dbReference type="SAM" id="SignalP"/>
    </source>
</evidence>
<keyword evidence="1" id="KW-0732">Signal</keyword>
<organism evidence="2 3">
    <name type="scientific">Antrihabitans cavernicola</name>
    <dbReference type="NCBI Taxonomy" id="2495913"/>
    <lineage>
        <taxon>Bacteria</taxon>
        <taxon>Bacillati</taxon>
        <taxon>Actinomycetota</taxon>
        <taxon>Actinomycetes</taxon>
        <taxon>Mycobacteriales</taxon>
        <taxon>Nocardiaceae</taxon>
        <taxon>Antrihabitans</taxon>
    </lineage>
</organism>
<reference evidence="2 3" key="1">
    <citation type="submission" date="2019-07" db="EMBL/GenBank/DDBJ databases">
        <title>Rhodococcus cavernicolus sp. nov., isolated from a cave.</title>
        <authorList>
            <person name="Lee S.D."/>
        </authorList>
    </citation>
    <scope>NUCLEOTIDE SEQUENCE [LARGE SCALE GENOMIC DNA]</scope>
    <source>
        <strain evidence="2 3">C1-24</strain>
    </source>
</reference>
<proteinExistence type="predicted"/>
<dbReference type="PANTHER" id="PTHR48098:SF1">
    <property type="entry name" value="DIACYLGLYCEROL ACYLTRANSFERASE_MYCOLYLTRANSFERASE AG85A"/>
    <property type="match status" value="1"/>
</dbReference>
<feature type="signal peptide" evidence="1">
    <location>
        <begin position="1"/>
        <end position="25"/>
    </location>
</feature>
<dbReference type="Proteomes" id="UP000322244">
    <property type="component" value="Unassembled WGS sequence"/>
</dbReference>
<name>A0A5A7S978_9NOCA</name>
<dbReference type="GO" id="GO:0016747">
    <property type="term" value="F:acyltransferase activity, transferring groups other than amino-acyl groups"/>
    <property type="evidence" value="ECO:0007669"/>
    <property type="project" value="TreeGrafter"/>
</dbReference>
<accession>A0A5A7S978</accession>
<dbReference type="AlphaFoldDB" id="A0A5A7S978"/>
<dbReference type="Pfam" id="PF00756">
    <property type="entry name" value="Esterase"/>
    <property type="match status" value="1"/>
</dbReference>
<dbReference type="SUPFAM" id="SSF53474">
    <property type="entry name" value="alpha/beta-Hydrolases"/>
    <property type="match status" value="1"/>
</dbReference>